<evidence type="ECO:0000313" key="3">
    <source>
        <dbReference type="Proteomes" id="UP000306416"/>
    </source>
</evidence>
<reference evidence="2 3" key="1">
    <citation type="submission" date="2019-04" db="EMBL/GenBank/DDBJ databases">
        <title>Geobacter oryzae sp. nov., ferric-reducing bacteria isolated from paddy soil.</title>
        <authorList>
            <person name="Xu Z."/>
            <person name="Masuda Y."/>
            <person name="Itoh H."/>
            <person name="Senoo K."/>
        </authorList>
    </citation>
    <scope>NUCLEOTIDE SEQUENCE [LARGE SCALE GENOMIC DNA]</scope>
    <source>
        <strain evidence="2 3">Red111</strain>
    </source>
</reference>
<dbReference type="RefSeq" id="WP_135872739.1">
    <property type="nucleotide sequence ID" value="NZ_SRSC01000005.1"/>
</dbReference>
<gene>
    <name evidence="2" type="ORF">E4633_19135</name>
</gene>
<feature type="chain" id="PRO_5020589008" description="Transporter" evidence="1">
    <location>
        <begin position="22"/>
        <end position="277"/>
    </location>
</feature>
<organism evidence="2 3">
    <name type="scientific">Geomonas terrae</name>
    <dbReference type="NCBI Taxonomy" id="2562681"/>
    <lineage>
        <taxon>Bacteria</taxon>
        <taxon>Pseudomonadati</taxon>
        <taxon>Thermodesulfobacteriota</taxon>
        <taxon>Desulfuromonadia</taxon>
        <taxon>Geobacterales</taxon>
        <taxon>Geobacteraceae</taxon>
        <taxon>Geomonas</taxon>
    </lineage>
</organism>
<evidence type="ECO:0000313" key="2">
    <source>
        <dbReference type="EMBL" id="TGU70308.1"/>
    </source>
</evidence>
<evidence type="ECO:0000256" key="1">
    <source>
        <dbReference type="SAM" id="SignalP"/>
    </source>
</evidence>
<accession>A0A4S1CAH5</accession>
<dbReference type="EMBL" id="SRSC01000005">
    <property type="protein sequence ID" value="TGU70308.1"/>
    <property type="molecule type" value="Genomic_DNA"/>
</dbReference>
<proteinExistence type="predicted"/>
<feature type="signal peptide" evidence="1">
    <location>
        <begin position="1"/>
        <end position="21"/>
    </location>
</feature>
<keyword evidence="1" id="KW-0732">Signal</keyword>
<name>A0A4S1CAH5_9BACT</name>
<keyword evidence="3" id="KW-1185">Reference proteome</keyword>
<evidence type="ECO:0008006" key="4">
    <source>
        <dbReference type="Google" id="ProtNLM"/>
    </source>
</evidence>
<dbReference type="AlphaFoldDB" id="A0A4S1CAH5"/>
<protein>
    <recommendedName>
        <fullName evidence="4">Transporter</fullName>
    </recommendedName>
</protein>
<comment type="caution">
    <text evidence="2">The sequence shown here is derived from an EMBL/GenBank/DDBJ whole genome shotgun (WGS) entry which is preliminary data.</text>
</comment>
<sequence length="277" mass="30229">MKKMITAVLGGVLLTAATAHAEHKLLVTEVLDKNQVEAQAQFEYAHASGDVKGAVESGKIFTNTTESIYSLGVGLGHGLEVSASMPYVFSERMKVQVEGLEPEYEKRDGFGDFALQAKYRLLGGEEHPFTVVAGLGLKFDTAGNDDAGTGTTDVSPFIAASTNLGDHNTPYAIYRATIRNHGEQDTHTISLGLEKEMNHTVTLDAKIDANFNTSTSNLTANEEFNFELASYIQMAHNLYLLPSVSYVIATDQKEKDLDIRLESVDGYRAGLSLYYLF</sequence>
<dbReference type="Proteomes" id="UP000306416">
    <property type="component" value="Unassembled WGS sequence"/>
</dbReference>